<organism evidence="12 13">
    <name type="scientific">Enterococcus cecorum</name>
    <dbReference type="NCBI Taxonomy" id="44008"/>
    <lineage>
        <taxon>Bacteria</taxon>
        <taxon>Bacillati</taxon>
        <taxon>Bacillota</taxon>
        <taxon>Bacilli</taxon>
        <taxon>Lactobacillales</taxon>
        <taxon>Enterococcaceae</taxon>
        <taxon>Enterococcus</taxon>
    </lineage>
</organism>
<evidence type="ECO:0000256" key="6">
    <source>
        <dbReference type="ARBA" id="ARBA00022683"/>
    </source>
</evidence>
<dbReference type="Pfam" id="PF00874">
    <property type="entry name" value="PRD"/>
    <property type="match status" value="1"/>
</dbReference>
<evidence type="ECO:0000256" key="1">
    <source>
        <dbReference type="ARBA" id="ARBA00004496"/>
    </source>
</evidence>
<dbReference type="SUPFAM" id="SSF55804">
    <property type="entry name" value="Phoshotransferase/anion transport protein"/>
    <property type="match status" value="1"/>
</dbReference>
<keyword evidence="2" id="KW-0813">Transport</keyword>
<evidence type="ECO:0000256" key="10">
    <source>
        <dbReference type="ARBA" id="ARBA00041175"/>
    </source>
</evidence>
<dbReference type="PANTHER" id="PTHR36203:SF1">
    <property type="entry name" value="ASCORBATE-SPECIFIC PTS SYSTEM EIIA COMPONENT"/>
    <property type="match status" value="1"/>
</dbReference>
<dbReference type="SUPFAM" id="SSF52794">
    <property type="entry name" value="PTS system IIB component-like"/>
    <property type="match status" value="1"/>
</dbReference>
<dbReference type="InterPro" id="IPR002178">
    <property type="entry name" value="PTS_EIIA_type-2_dom"/>
</dbReference>
<keyword evidence="7" id="KW-0418">Kinase</keyword>
<evidence type="ECO:0000256" key="4">
    <source>
        <dbReference type="ARBA" id="ARBA00022553"/>
    </source>
</evidence>
<evidence type="ECO:0000313" key="13">
    <source>
        <dbReference type="Proteomes" id="UP000196074"/>
    </source>
</evidence>
<name>A0A0I9W7X1_9ENTE</name>
<dbReference type="EMBL" id="NFLC01000011">
    <property type="protein sequence ID" value="OUQ10229.1"/>
    <property type="molecule type" value="Genomic_DNA"/>
</dbReference>
<dbReference type="InterPro" id="IPR007737">
    <property type="entry name" value="Mga_HTH"/>
</dbReference>
<dbReference type="PROSITE" id="PS51372">
    <property type="entry name" value="PRD_2"/>
    <property type="match status" value="1"/>
</dbReference>
<keyword evidence="3" id="KW-0963">Cytoplasm</keyword>
<keyword evidence="4" id="KW-0597">Phosphoprotein</keyword>
<protein>
    <recommendedName>
        <fullName evidence="10">Ascorbate-specific PTS system EIIA component</fullName>
    </recommendedName>
    <alternativeName>
        <fullName evidence="11">Ascorbate-specific phosphotransferase enzyme IIA component</fullName>
    </alternativeName>
</protein>
<dbReference type="Gene3D" id="3.40.50.2300">
    <property type="match status" value="1"/>
</dbReference>
<dbReference type="InterPro" id="IPR036095">
    <property type="entry name" value="PTS_EIIB-like_sf"/>
</dbReference>
<dbReference type="InterPro" id="IPR013011">
    <property type="entry name" value="PTS_EIIB_2"/>
</dbReference>
<keyword evidence="6" id="KW-0598">Phosphotransferase system</keyword>
<dbReference type="Gene3D" id="1.10.10.10">
    <property type="entry name" value="Winged helix-like DNA-binding domain superfamily/Winged helix DNA-binding domain"/>
    <property type="match status" value="1"/>
</dbReference>
<evidence type="ECO:0000256" key="3">
    <source>
        <dbReference type="ARBA" id="ARBA00022490"/>
    </source>
</evidence>
<comment type="caution">
    <text evidence="12">The sequence shown here is derived from an EMBL/GenBank/DDBJ whole genome shotgun (WGS) entry which is preliminary data.</text>
</comment>
<evidence type="ECO:0000256" key="9">
    <source>
        <dbReference type="ARBA" id="ARBA00037387"/>
    </source>
</evidence>
<dbReference type="InterPro" id="IPR011608">
    <property type="entry name" value="PRD"/>
</dbReference>
<dbReference type="PANTHER" id="PTHR36203">
    <property type="entry name" value="ASCORBATE-SPECIFIC PTS SYSTEM EIIA COMPONENT"/>
    <property type="match status" value="1"/>
</dbReference>
<dbReference type="PROSITE" id="PS51099">
    <property type="entry name" value="PTS_EIIB_TYPE_2"/>
    <property type="match status" value="1"/>
</dbReference>
<dbReference type="GO" id="GO:0006355">
    <property type="term" value="P:regulation of DNA-templated transcription"/>
    <property type="evidence" value="ECO:0007669"/>
    <property type="project" value="InterPro"/>
</dbReference>
<dbReference type="InterPro" id="IPR051351">
    <property type="entry name" value="Ascorbate-PTS_EIIA_comp"/>
</dbReference>
<dbReference type="GO" id="GO:0008982">
    <property type="term" value="F:protein-N(PI)-phosphohistidine-sugar phosphotransferase activity"/>
    <property type="evidence" value="ECO:0007669"/>
    <property type="project" value="InterPro"/>
</dbReference>
<evidence type="ECO:0000256" key="8">
    <source>
        <dbReference type="ARBA" id="ARBA00023159"/>
    </source>
</evidence>
<reference evidence="13" key="1">
    <citation type="submission" date="2017-04" db="EMBL/GenBank/DDBJ databases">
        <title>Function of individual gut microbiota members based on whole genome sequencing of pure cultures obtained from chicken caecum.</title>
        <authorList>
            <person name="Medvecky M."/>
            <person name="Cejkova D."/>
            <person name="Polansky O."/>
            <person name="Karasova D."/>
            <person name="Kubasova T."/>
            <person name="Cizek A."/>
            <person name="Rychlik I."/>
        </authorList>
    </citation>
    <scope>NUCLEOTIDE SEQUENCE [LARGE SCALE GENOMIC DNA]</scope>
    <source>
        <strain evidence="13">An144</strain>
    </source>
</reference>
<evidence type="ECO:0000256" key="7">
    <source>
        <dbReference type="ARBA" id="ARBA00022777"/>
    </source>
</evidence>
<gene>
    <name evidence="12" type="ORF">B5E88_06675</name>
</gene>
<comment type="subcellular location">
    <subcellularLocation>
        <location evidence="1">Cytoplasm</location>
    </subcellularLocation>
</comment>
<accession>A0A0I9W7X1</accession>
<evidence type="ECO:0000256" key="2">
    <source>
        <dbReference type="ARBA" id="ARBA00022448"/>
    </source>
</evidence>
<dbReference type="InterPro" id="IPR036634">
    <property type="entry name" value="PRD_sf"/>
</dbReference>
<evidence type="ECO:0000256" key="11">
    <source>
        <dbReference type="ARBA" id="ARBA00042072"/>
    </source>
</evidence>
<dbReference type="InterPro" id="IPR016152">
    <property type="entry name" value="PTrfase/Anion_transptr"/>
</dbReference>
<evidence type="ECO:0000313" key="12">
    <source>
        <dbReference type="EMBL" id="OUQ10229.1"/>
    </source>
</evidence>
<dbReference type="Pfam" id="PF05043">
    <property type="entry name" value="Mga"/>
    <property type="match status" value="1"/>
</dbReference>
<dbReference type="GO" id="GO:0009401">
    <property type="term" value="P:phosphoenolpyruvate-dependent sugar phosphotransferase system"/>
    <property type="evidence" value="ECO:0007669"/>
    <property type="project" value="UniProtKB-KW"/>
</dbReference>
<dbReference type="Pfam" id="PF00359">
    <property type="entry name" value="PTS_EIIA_2"/>
    <property type="match status" value="1"/>
</dbReference>
<dbReference type="Gene3D" id="1.10.1790.10">
    <property type="entry name" value="PRD domain"/>
    <property type="match status" value="1"/>
</dbReference>
<comment type="function">
    <text evidence="9">The phosphoenolpyruvate-dependent sugar phosphotransferase system (sugar PTS), a major carbohydrate active transport system, catalyzes the phosphorylation of incoming sugar substrates concomitantly with their translocation across the cell membrane. The enzyme II UlaABC PTS system is involved in ascorbate transport.</text>
</comment>
<sequence>MNERIREIISILLKNPTIKSSELADKLSLTKRQVNYAITQFNQEMALNKLSGIVRKNDGTFFVPLEVVQTITENLISNELYSDQERVVIILYILTLNNEYTSVQHFLDYLEVSRSTFTEDIKRAQWLVEKYRLEIIYDRTNGYHIEGSEHYLLHLISDLVKQYHLMNQEIYESIFGKEVTFENIMHIIHSMEQMLHLSYSDESIEYLKIFLMILMIRANKSGKQENFFKGDLKTTPEYRMLSILLMEDNLEISNGYKEWMALAFLTSNIFEKKTTQEYDSDAELKGYIHEMVNSFEEQTLIIVDDRKSFEQRLLNHLRPACFRIKYDLSLGTYSFENLVKDSNHGILVELMKDLIIPIEDWLGKAFPNDELDLLSYYFGYQLISNNQMSNNQQPRAVIVCQNGVVVSKLMMENLKKLFPELHFIASLSKRDFYKYEEDYDLVFSTTPLNTDMNQYIVDPIMTYNQQIQLRYNVLNKLGLNKVDSDVDKLINTIRKYANIDDLSQLKDEIKMFLIQQDDQHSINEIDSLPSLTYYLKPSYIQVKDKCSTWEDAFRIACIPLLENRVVTEEFVKDCIKQASNPNYSSYLGNDSCIPHTSKENGILKDGISLLVLKQPIILPDGKRIKYIFPLSFSDLTKHLKAINQLADLCRDSKLLQDISESLSEKEIYQLIRKNT</sequence>
<keyword evidence="8" id="KW-0010">Activator</keyword>
<dbReference type="Proteomes" id="UP000196074">
    <property type="component" value="Unassembled WGS sequence"/>
</dbReference>
<evidence type="ECO:0000256" key="5">
    <source>
        <dbReference type="ARBA" id="ARBA00022679"/>
    </source>
</evidence>
<dbReference type="SUPFAM" id="SSF63520">
    <property type="entry name" value="PTS-regulatory domain, PRD"/>
    <property type="match status" value="1"/>
</dbReference>
<dbReference type="PROSITE" id="PS51094">
    <property type="entry name" value="PTS_EIIA_TYPE_2"/>
    <property type="match status" value="1"/>
</dbReference>
<proteinExistence type="predicted"/>
<dbReference type="InterPro" id="IPR036388">
    <property type="entry name" value="WH-like_DNA-bd_sf"/>
</dbReference>
<dbReference type="GO" id="GO:0005737">
    <property type="term" value="C:cytoplasm"/>
    <property type="evidence" value="ECO:0007669"/>
    <property type="project" value="UniProtKB-SubCell"/>
</dbReference>
<dbReference type="Pfam" id="PF13412">
    <property type="entry name" value="HTH_24"/>
    <property type="match status" value="1"/>
</dbReference>
<dbReference type="GO" id="GO:0016301">
    <property type="term" value="F:kinase activity"/>
    <property type="evidence" value="ECO:0007669"/>
    <property type="project" value="UniProtKB-KW"/>
</dbReference>
<dbReference type="CDD" id="cd05568">
    <property type="entry name" value="PTS_IIB_bgl_like"/>
    <property type="match status" value="1"/>
</dbReference>
<keyword evidence="5" id="KW-0808">Transferase</keyword>
<dbReference type="AlphaFoldDB" id="A0A0I9W7X1"/>
<dbReference type="RefSeq" id="WP_047334711.1">
    <property type="nucleotide sequence ID" value="NZ_CP010060.1"/>
</dbReference>
<dbReference type="Gene3D" id="3.40.930.10">
    <property type="entry name" value="Mannitol-specific EII, Chain A"/>
    <property type="match status" value="1"/>
</dbReference>